<evidence type="ECO:0008006" key="4">
    <source>
        <dbReference type="Google" id="ProtNLM"/>
    </source>
</evidence>
<comment type="caution">
    <text evidence="2">The sequence shown here is derived from an EMBL/GenBank/DDBJ whole genome shotgun (WGS) entry which is preliminary data.</text>
</comment>
<feature type="compositionally biased region" description="Low complexity" evidence="1">
    <location>
        <begin position="325"/>
        <end position="336"/>
    </location>
</feature>
<feature type="region of interest" description="Disordered" evidence="1">
    <location>
        <begin position="293"/>
        <end position="388"/>
    </location>
</feature>
<feature type="region of interest" description="Disordered" evidence="1">
    <location>
        <begin position="19"/>
        <end position="43"/>
    </location>
</feature>
<accession>A0AAW0G1V3</accession>
<dbReference type="Proteomes" id="UP001385951">
    <property type="component" value="Unassembled WGS sequence"/>
</dbReference>
<feature type="region of interest" description="Disordered" evidence="1">
    <location>
        <begin position="237"/>
        <end position="277"/>
    </location>
</feature>
<reference evidence="2 3" key="1">
    <citation type="submission" date="2022-09" db="EMBL/GenBank/DDBJ databases">
        <authorList>
            <person name="Palmer J.M."/>
        </authorList>
    </citation>
    <scope>NUCLEOTIDE SEQUENCE [LARGE SCALE GENOMIC DNA]</scope>
    <source>
        <strain evidence="2 3">DSM 7382</strain>
    </source>
</reference>
<organism evidence="2 3">
    <name type="scientific">Cerrena zonata</name>
    <dbReference type="NCBI Taxonomy" id="2478898"/>
    <lineage>
        <taxon>Eukaryota</taxon>
        <taxon>Fungi</taxon>
        <taxon>Dikarya</taxon>
        <taxon>Basidiomycota</taxon>
        <taxon>Agaricomycotina</taxon>
        <taxon>Agaricomycetes</taxon>
        <taxon>Polyporales</taxon>
        <taxon>Cerrenaceae</taxon>
        <taxon>Cerrena</taxon>
    </lineage>
</organism>
<keyword evidence="3" id="KW-1185">Reference proteome</keyword>
<evidence type="ECO:0000313" key="2">
    <source>
        <dbReference type="EMBL" id="KAK7687313.1"/>
    </source>
</evidence>
<evidence type="ECO:0000313" key="3">
    <source>
        <dbReference type="Proteomes" id="UP001385951"/>
    </source>
</evidence>
<dbReference type="AlphaFoldDB" id="A0AAW0G1V3"/>
<sequence>MKPMTSSTMLWSHLLQTTQNHPSTSNFRQASSSATGTVSTKNTASLNKHAPIVATDRTGTSARILLHDTKASLEKFTDSVHNLVKDVDNSKNKMDSITKLFGRGQENLIEEMVSVVNRCQVELQRSLGAPAQQDKFDHLSRDVTVMSRRLESLSKEVEILHMVNQTQSRTLASIQEQQSQLISSITPLLPLVQAIPLHIESSRTYFKEHLDDAMGDMMPRLVQKCLNEALRTVKPRFTKMRTEGGVDSHTTSKHMSGYMRSPTSLRPLDSSPAIPMDPLPSSSLALLSSPTYLSAGSTSERPLKRRKLDSFGDDDNDDPKPISPSPSSSSSSVASSTVEGSQEIPLLTAPQISNITDLTGDLESQQPSLPSQYEPLEYPPPNQLARISRPIDDIPAPHATETQTSLQMAVSPVPHTTLAESVSTLAENALPVTAVSTTSNPTDKPHTHQNLDSIYDNRQAESNRTASLPDVVVLSSTPSKTPSLVAYSSSPVTSMKPMSIKQRRAYGIASVETRREKRFIPVTDDEDEDDGWDGFGF</sequence>
<name>A0AAW0G1V3_9APHY</name>
<proteinExistence type="predicted"/>
<gene>
    <name evidence="2" type="ORF">QCA50_009819</name>
</gene>
<protein>
    <recommendedName>
        <fullName evidence="4">BLOC-1-related complex subunit 5</fullName>
    </recommendedName>
</protein>
<evidence type="ECO:0000256" key="1">
    <source>
        <dbReference type="SAM" id="MobiDB-lite"/>
    </source>
</evidence>
<dbReference type="EMBL" id="JASBNA010000014">
    <property type="protein sequence ID" value="KAK7687313.1"/>
    <property type="molecule type" value="Genomic_DNA"/>
</dbReference>
<feature type="compositionally biased region" description="Polar residues" evidence="1">
    <location>
        <begin position="350"/>
        <end position="371"/>
    </location>
</feature>